<dbReference type="AlphaFoldDB" id="A0A7X5KL00"/>
<comment type="caution">
    <text evidence="13">The sequence shown here is derived from an EMBL/GenBank/DDBJ whole genome shotgun (WGS) entry which is preliminary data.</text>
</comment>
<keyword evidence="8" id="KW-0520">NAD</keyword>
<dbReference type="InterPro" id="IPR046826">
    <property type="entry name" value="PDH_N"/>
</dbReference>
<evidence type="ECO:0000256" key="3">
    <source>
        <dbReference type="ARBA" id="ARBA00012068"/>
    </source>
</evidence>
<dbReference type="Gene3D" id="3.40.50.720">
    <property type="entry name" value="NAD(P)-binding Rossmann-like Domain"/>
    <property type="match status" value="1"/>
</dbReference>
<evidence type="ECO:0000256" key="8">
    <source>
        <dbReference type="ARBA" id="ARBA00023027"/>
    </source>
</evidence>
<evidence type="ECO:0000256" key="4">
    <source>
        <dbReference type="ARBA" id="ARBA00016891"/>
    </source>
</evidence>
<dbReference type="RefSeq" id="WP_162368912.1">
    <property type="nucleotide sequence ID" value="NZ_JAAEEH010000001.1"/>
</dbReference>
<gene>
    <name evidence="13" type="ORF">GXN74_00295</name>
</gene>
<proteinExistence type="inferred from homology"/>
<dbReference type="GO" id="GO:0008977">
    <property type="term" value="F:prephenate dehydrogenase (NAD+) activity"/>
    <property type="evidence" value="ECO:0007669"/>
    <property type="project" value="UniProtKB-EC"/>
</dbReference>
<evidence type="ECO:0000256" key="6">
    <source>
        <dbReference type="ARBA" id="ARBA00022605"/>
    </source>
</evidence>
<evidence type="ECO:0000256" key="9">
    <source>
        <dbReference type="ARBA" id="ARBA00023141"/>
    </source>
</evidence>
<dbReference type="GO" id="GO:0004665">
    <property type="term" value="F:prephenate dehydrogenase (NADP+) activity"/>
    <property type="evidence" value="ECO:0007669"/>
    <property type="project" value="InterPro"/>
</dbReference>
<dbReference type="FunFam" id="1.10.3660.10:FF:000003">
    <property type="entry name" value="Prephenate dehydrogenase"/>
    <property type="match status" value="1"/>
</dbReference>
<keyword evidence="6" id="KW-0028">Amino-acid biosynthesis</keyword>
<comment type="pathway">
    <text evidence="1">Amino-acid biosynthesis; L-tyrosine biosynthesis; (4-hydroxyphenyl)pyruvate from prephenate (NAD(+) route): step 1/1.</text>
</comment>
<dbReference type="GO" id="GO:0070403">
    <property type="term" value="F:NAD+ binding"/>
    <property type="evidence" value="ECO:0007669"/>
    <property type="project" value="InterPro"/>
</dbReference>
<dbReference type="Pfam" id="PF02153">
    <property type="entry name" value="PDH_N"/>
    <property type="match status" value="1"/>
</dbReference>
<dbReference type="PROSITE" id="PS51176">
    <property type="entry name" value="PDH_ADH"/>
    <property type="match status" value="1"/>
</dbReference>
<reference evidence="13 14" key="1">
    <citation type="submission" date="2020-01" db="EMBL/GenBank/DDBJ databases">
        <title>Anaeroalcalibacter tamaniensis gen. nov., sp. nov., moderately halophilic strictly anaerobic fermenter bacterium from mud volcano of Taman peninsula.</title>
        <authorList>
            <person name="Frolova A."/>
            <person name="Merkel A.Y."/>
            <person name="Slobodkin A.I."/>
        </authorList>
    </citation>
    <scope>NUCLEOTIDE SEQUENCE [LARGE SCALE GENOMIC DNA]</scope>
    <source>
        <strain evidence="13 14">F-3ap</strain>
    </source>
</reference>
<keyword evidence="5" id="KW-0827">Tyrosine biosynthesis</keyword>
<comment type="similarity">
    <text evidence="2">Belongs to the prephenate/arogenate dehydrogenase family.</text>
</comment>
<keyword evidence="14" id="KW-1185">Reference proteome</keyword>
<dbReference type="InterPro" id="IPR045865">
    <property type="entry name" value="ACT-like_dom_sf"/>
</dbReference>
<evidence type="ECO:0000256" key="5">
    <source>
        <dbReference type="ARBA" id="ARBA00022498"/>
    </source>
</evidence>
<evidence type="ECO:0000259" key="11">
    <source>
        <dbReference type="PROSITE" id="PS51176"/>
    </source>
</evidence>
<dbReference type="GO" id="GO:0006571">
    <property type="term" value="P:tyrosine biosynthetic process"/>
    <property type="evidence" value="ECO:0007669"/>
    <property type="project" value="UniProtKB-UniPathway"/>
</dbReference>
<feature type="domain" description="Prephenate/arogenate dehydrogenase" evidence="11">
    <location>
        <begin position="3"/>
        <end position="293"/>
    </location>
</feature>
<evidence type="ECO:0000313" key="14">
    <source>
        <dbReference type="Proteomes" id="UP000461585"/>
    </source>
</evidence>
<dbReference type="PANTHER" id="PTHR21363:SF0">
    <property type="entry name" value="PREPHENATE DEHYDROGENASE [NADP(+)]"/>
    <property type="match status" value="1"/>
</dbReference>
<evidence type="ECO:0000256" key="10">
    <source>
        <dbReference type="ARBA" id="ARBA00049260"/>
    </source>
</evidence>
<evidence type="ECO:0000256" key="2">
    <source>
        <dbReference type="ARBA" id="ARBA00007964"/>
    </source>
</evidence>
<evidence type="ECO:0000259" key="12">
    <source>
        <dbReference type="PROSITE" id="PS51671"/>
    </source>
</evidence>
<accession>A0A7X5KL00</accession>
<dbReference type="PROSITE" id="PS51671">
    <property type="entry name" value="ACT"/>
    <property type="match status" value="1"/>
</dbReference>
<name>A0A7X5KL00_9FIRM</name>
<dbReference type="Gene3D" id="3.30.70.260">
    <property type="match status" value="1"/>
</dbReference>
<dbReference type="Gene3D" id="1.10.3660.10">
    <property type="entry name" value="6-phosphogluconate dehydrogenase C-terminal like domain"/>
    <property type="match status" value="1"/>
</dbReference>
<dbReference type="SUPFAM" id="SSF48179">
    <property type="entry name" value="6-phosphogluconate dehydrogenase C-terminal domain-like"/>
    <property type="match status" value="1"/>
</dbReference>
<protein>
    <recommendedName>
        <fullName evidence="4">Prephenate dehydrogenase</fullName>
        <ecNumber evidence="3">1.3.1.12</ecNumber>
    </recommendedName>
</protein>
<dbReference type="InterPro" id="IPR003099">
    <property type="entry name" value="Prephen_DH"/>
</dbReference>
<dbReference type="InterPro" id="IPR008927">
    <property type="entry name" value="6-PGluconate_DH-like_C_sf"/>
</dbReference>
<dbReference type="UniPathway" id="UPA00122">
    <property type="reaction ID" value="UER00961"/>
</dbReference>
<comment type="catalytic activity">
    <reaction evidence="10">
        <text>prephenate + NAD(+) = 3-(4-hydroxyphenyl)pyruvate + CO2 + NADH</text>
        <dbReference type="Rhea" id="RHEA:13869"/>
        <dbReference type="ChEBI" id="CHEBI:16526"/>
        <dbReference type="ChEBI" id="CHEBI:29934"/>
        <dbReference type="ChEBI" id="CHEBI:36242"/>
        <dbReference type="ChEBI" id="CHEBI:57540"/>
        <dbReference type="ChEBI" id="CHEBI:57945"/>
        <dbReference type="EC" id="1.3.1.12"/>
    </reaction>
</comment>
<dbReference type="FunFam" id="3.40.50.720:FF:000208">
    <property type="entry name" value="Prephenate dehydrogenase"/>
    <property type="match status" value="1"/>
</dbReference>
<dbReference type="Proteomes" id="UP000461585">
    <property type="component" value="Unassembled WGS sequence"/>
</dbReference>
<keyword evidence="7" id="KW-0560">Oxidoreductase</keyword>
<dbReference type="EC" id="1.3.1.12" evidence="3"/>
<dbReference type="SUPFAM" id="SSF51735">
    <property type="entry name" value="NAD(P)-binding Rossmann-fold domains"/>
    <property type="match status" value="1"/>
</dbReference>
<dbReference type="InterPro" id="IPR036291">
    <property type="entry name" value="NAD(P)-bd_dom_sf"/>
</dbReference>
<dbReference type="InterPro" id="IPR050812">
    <property type="entry name" value="Preph/Arog_dehydrog"/>
</dbReference>
<dbReference type="EMBL" id="JAAEEH010000001">
    <property type="protein sequence ID" value="NDL66184.1"/>
    <property type="molecule type" value="Genomic_DNA"/>
</dbReference>
<dbReference type="SUPFAM" id="SSF55021">
    <property type="entry name" value="ACT-like"/>
    <property type="match status" value="1"/>
</dbReference>
<sequence>MKPSVGIVGLGLIGGSLAKAMKHFHLTSRLVAYDGSRESLLQARAEGVVDDFPQDPSQLADLFRGLDYIFLCCPVQVNLEYFRLLQGCTDRNTLITDVGSTKEDIMAAVRSMRAQSAFIGGHPMTGSEKTGYKASNPHLFENAFYLLTPAGLSDDQQLQGLLELLSSMGAIPMVVDPQTHDFFTAAISHVPHILASGLVNTVRCLDDSSGHMHTLAAGGFKDITRIASASPVMWQQISLTNRSSILQVLDRLLQELQGIRRSLADLDAVGIYDFFNQAKRYRDSFQDKGGRPLVQTYSVTVDVVDEPGIIAKIASTLSTHGINIKNIGINNNREDDPGVLEIVFYDKKSQQDSASLLSGLEYPVYVL</sequence>
<dbReference type="Pfam" id="PF01842">
    <property type="entry name" value="ACT"/>
    <property type="match status" value="1"/>
</dbReference>
<dbReference type="InterPro" id="IPR046825">
    <property type="entry name" value="PDH_C"/>
</dbReference>
<evidence type="ECO:0000256" key="7">
    <source>
        <dbReference type="ARBA" id="ARBA00023002"/>
    </source>
</evidence>
<keyword evidence="9" id="KW-0057">Aromatic amino acid biosynthesis</keyword>
<organism evidence="13 14">
    <name type="scientific">Anaerotalea alkaliphila</name>
    <dbReference type="NCBI Taxonomy" id="2662126"/>
    <lineage>
        <taxon>Bacteria</taxon>
        <taxon>Bacillati</taxon>
        <taxon>Bacillota</taxon>
        <taxon>Clostridia</taxon>
        <taxon>Eubacteriales</taxon>
        <taxon>Anaerotalea</taxon>
    </lineage>
</organism>
<evidence type="ECO:0000313" key="13">
    <source>
        <dbReference type="EMBL" id="NDL66184.1"/>
    </source>
</evidence>
<dbReference type="Pfam" id="PF20463">
    <property type="entry name" value="PDH_C"/>
    <property type="match status" value="1"/>
</dbReference>
<dbReference type="InterPro" id="IPR002912">
    <property type="entry name" value="ACT_dom"/>
</dbReference>
<feature type="domain" description="ACT" evidence="12">
    <location>
        <begin position="298"/>
        <end position="367"/>
    </location>
</feature>
<dbReference type="PANTHER" id="PTHR21363">
    <property type="entry name" value="PREPHENATE DEHYDROGENASE"/>
    <property type="match status" value="1"/>
</dbReference>
<evidence type="ECO:0000256" key="1">
    <source>
        <dbReference type="ARBA" id="ARBA00005067"/>
    </source>
</evidence>